<sequence>MRSFVVCIVLAGSALVSASWGPHAAPGVPQDTPEVAAAKAAHLAALARANSGGNYAGAWNGNDDGQWRDDTHQWNGNQWNSWQHEDDGQWRDDTHQYNNPASWGEDDGSYRGDNSGAWNGDSGATWGGQGVWTGHGAGAWNPGTLINGETPEVAAARAAHAAAHAAAAGHGRWRRSLVAVNPNALPVPLDTATVAIAKNAQLVQQATEGARNVLGGGIPLALPADTHEVAIGKQAHAIAHASQRALTSHGIIAPGLAVAAPAVAVAAPTVAVAAPAVALTRVVPAAALRYDAQLVAPSVIGARPIPYAIHGLHL</sequence>
<feature type="chain" id="PRO_5046258830" description="Pupal cuticle protein" evidence="2">
    <location>
        <begin position="19"/>
        <end position="314"/>
    </location>
</feature>
<protein>
    <recommendedName>
        <fullName evidence="5">Pupal cuticle protein</fullName>
    </recommendedName>
</protein>
<evidence type="ECO:0000313" key="4">
    <source>
        <dbReference type="Proteomes" id="UP001307889"/>
    </source>
</evidence>
<name>A0ABN7AXN6_9HEMI</name>
<evidence type="ECO:0008006" key="5">
    <source>
        <dbReference type="Google" id="ProtNLM"/>
    </source>
</evidence>
<accession>A0ABN7AXN6</accession>
<feature type="region of interest" description="Disordered" evidence="1">
    <location>
        <begin position="57"/>
        <end position="111"/>
    </location>
</feature>
<dbReference type="EMBL" id="AP028915">
    <property type="protein sequence ID" value="BES96928.1"/>
    <property type="molecule type" value="Genomic_DNA"/>
</dbReference>
<proteinExistence type="predicted"/>
<dbReference type="Proteomes" id="UP001307889">
    <property type="component" value="Chromosome 7"/>
</dbReference>
<feature type="compositionally biased region" description="Basic and acidic residues" evidence="1">
    <location>
        <begin position="83"/>
        <end position="95"/>
    </location>
</feature>
<feature type="compositionally biased region" description="Polar residues" evidence="1">
    <location>
        <begin position="73"/>
        <end position="82"/>
    </location>
</feature>
<evidence type="ECO:0000256" key="1">
    <source>
        <dbReference type="SAM" id="MobiDB-lite"/>
    </source>
</evidence>
<keyword evidence="2" id="KW-0732">Signal</keyword>
<keyword evidence="4" id="KW-1185">Reference proteome</keyword>
<reference evidence="3 4" key="1">
    <citation type="submission" date="2023-09" db="EMBL/GenBank/DDBJ databases">
        <title>Nesidiocoris tenuis whole genome shotgun sequence.</title>
        <authorList>
            <person name="Shibata T."/>
            <person name="Shimoda M."/>
            <person name="Kobayashi T."/>
            <person name="Uehara T."/>
        </authorList>
    </citation>
    <scope>NUCLEOTIDE SEQUENCE [LARGE SCALE GENOMIC DNA]</scope>
    <source>
        <strain evidence="3 4">Japan</strain>
    </source>
</reference>
<gene>
    <name evidence="3" type="ORF">NTJ_09742</name>
</gene>
<evidence type="ECO:0000256" key="2">
    <source>
        <dbReference type="SAM" id="SignalP"/>
    </source>
</evidence>
<organism evidence="3 4">
    <name type="scientific">Nesidiocoris tenuis</name>
    <dbReference type="NCBI Taxonomy" id="355587"/>
    <lineage>
        <taxon>Eukaryota</taxon>
        <taxon>Metazoa</taxon>
        <taxon>Ecdysozoa</taxon>
        <taxon>Arthropoda</taxon>
        <taxon>Hexapoda</taxon>
        <taxon>Insecta</taxon>
        <taxon>Pterygota</taxon>
        <taxon>Neoptera</taxon>
        <taxon>Paraneoptera</taxon>
        <taxon>Hemiptera</taxon>
        <taxon>Heteroptera</taxon>
        <taxon>Panheteroptera</taxon>
        <taxon>Cimicomorpha</taxon>
        <taxon>Miridae</taxon>
        <taxon>Dicyphina</taxon>
        <taxon>Nesidiocoris</taxon>
    </lineage>
</organism>
<feature type="signal peptide" evidence="2">
    <location>
        <begin position="1"/>
        <end position="18"/>
    </location>
</feature>
<evidence type="ECO:0000313" key="3">
    <source>
        <dbReference type="EMBL" id="BES96928.1"/>
    </source>
</evidence>